<reference evidence="1" key="1">
    <citation type="submission" date="2019-08" db="EMBL/GenBank/DDBJ databases">
        <authorList>
            <person name="Kucharzyk K."/>
            <person name="Murdoch R.W."/>
            <person name="Higgins S."/>
            <person name="Loffler F."/>
        </authorList>
    </citation>
    <scope>NUCLEOTIDE SEQUENCE</scope>
</reference>
<dbReference type="EMBL" id="VSSQ01145059">
    <property type="protein sequence ID" value="MPN64338.1"/>
    <property type="molecule type" value="Genomic_DNA"/>
</dbReference>
<gene>
    <name evidence="1" type="ORF">SDC9_212110</name>
</gene>
<accession>A0A645JKY2</accession>
<evidence type="ECO:0000313" key="1">
    <source>
        <dbReference type="EMBL" id="MPN64338.1"/>
    </source>
</evidence>
<dbReference type="AlphaFoldDB" id="A0A645JKY2"/>
<protein>
    <submittedName>
        <fullName evidence="1">Uncharacterized protein</fullName>
    </submittedName>
</protein>
<comment type="caution">
    <text evidence="1">The sequence shown here is derived from an EMBL/GenBank/DDBJ whole genome shotgun (WGS) entry which is preliminary data.</text>
</comment>
<name>A0A645JKY2_9ZZZZ</name>
<organism evidence="1">
    <name type="scientific">bioreactor metagenome</name>
    <dbReference type="NCBI Taxonomy" id="1076179"/>
    <lineage>
        <taxon>unclassified sequences</taxon>
        <taxon>metagenomes</taxon>
        <taxon>ecological metagenomes</taxon>
    </lineage>
</organism>
<proteinExistence type="predicted"/>
<sequence>MCGHFDDVVQCYCENSVFTIELFLAVILRECHLDIKRFTWSMPDQLFKEIVNVACNSNGYLCSGTVCAASLKLHTVNAPDIINIDSITICNSTVFYLFFMRVICHNSINFSLDSFI</sequence>